<dbReference type="GO" id="GO:0016740">
    <property type="term" value="F:transferase activity"/>
    <property type="evidence" value="ECO:0007669"/>
    <property type="project" value="UniProtKB-KW"/>
</dbReference>
<evidence type="ECO:0000313" key="5">
    <source>
        <dbReference type="Proteomes" id="UP000030661"/>
    </source>
</evidence>
<dbReference type="Gene3D" id="3.40.930.10">
    <property type="entry name" value="Mannitol-specific EII, Chain A"/>
    <property type="match status" value="1"/>
</dbReference>
<dbReference type="Proteomes" id="UP000030661">
    <property type="component" value="Unassembled WGS sequence"/>
</dbReference>
<dbReference type="Pfam" id="PF00359">
    <property type="entry name" value="PTS_EIIA_2"/>
    <property type="match status" value="1"/>
</dbReference>
<dbReference type="EMBL" id="DF820465">
    <property type="protein sequence ID" value="GAK57118.1"/>
    <property type="molecule type" value="Genomic_DNA"/>
</dbReference>
<dbReference type="SUPFAM" id="SSF55804">
    <property type="entry name" value="Phoshotransferase/anion transport protein"/>
    <property type="match status" value="1"/>
</dbReference>
<accession>A0A081BXR3</accession>
<dbReference type="eggNOG" id="COG1762">
    <property type="taxonomic scope" value="Bacteria"/>
</dbReference>
<comment type="subcellular location">
    <subcellularLocation>
        <location evidence="1">Cytoplasm</location>
    </subcellularLocation>
</comment>
<feature type="domain" description="PTS EIIA type-2" evidence="3">
    <location>
        <begin position="5"/>
        <end position="149"/>
    </location>
</feature>
<dbReference type="CDD" id="cd00211">
    <property type="entry name" value="PTS_IIA_fru"/>
    <property type="match status" value="1"/>
</dbReference>
<dbReference type="InterPro" id="IPR051541">
    <property type="entry name" value="PTS_SugarTrans_NitroReg"/>
</dbReference>
<dbReference type="PROSITE" id="PS00372">
    <property type="entry name" value="PTS_EIIA_TYPE_2_HIS"/>
    <property type="match status" value="1"/>
</dbReference>
<gene>
    <name evidence="4" type="ORF">U27_04082</name>
</gene>
<keyword evidence="2" id="KW-0808">Transferase</keyword>
<dbReference type="HOGENOM" id="CLU_072531_5_0_0"/>
<sequence length="153" mass="16816">MKLTDILAESSIVADLRANNKTEALEVLVDAMIKSNPGIEKHTILKVLLDREELGSTGIGDGIAIPHGKVPDLPQIISGFGLSKTGIDFDSLDGKPAYLFFLLVAPENSVGTHLKMLARISRMLKNTDFRNKLLHANSQKEIYQIISEEDAKY</sequence>
<dbReference type="InterPro" id="IPR002178">
    <property type="entry name" value="PTS_EIIA_type-2_dom"/>
</dbReference>
<reference evidence="4" key="1">
    <citation type="journal article" date="2015" name="PeerJ">
        <title>First genomic representation of candidate bacterial phylum KSB3 points to enhanced environmental sensing as a trigger of wastewater bulking.</title>
        <authorList>
            <person name="Sekiguchi Y."/>
            <person name="Ohashi A."/>
            <person name="Parks D.H."/>
            <person name="Yamauchi T."/>
            <person name="Tyson G.W."/>
            <person name="Hugenholtz P."/>
        </authorList>
    </citation>
    <scope>NUCLEOTIDE SEQUENCE [LARGE SCALE GENOMIC DNA]</scope>
</reference>
<dbReference type="AlphaFoldDB" id="A0A081BXR3"/>
<dbReference type="GO" id="GO:0005737">
    <property type="term" value="C:cytoplasm"/>
    <property type="evidence" value="ECO:0007669"/>
    <property type="project" value="UniProtKB-SubCell"/>
</dbReference>
<keyword evidence="5" id="KW-1185">Reference proteome</keyword>
<dbReference type="PANTHER" id="PTHR47738">
    <property type="entry name" value="PTS SYSTEM FRUCTOSE-LIKE EIIA COMPONENT-RELATED"/>
    <property type="match status" value="1"/>
</dbReference>
<dbReference type="InterPro" id="IPR016152">
    <property type="entry name" value="PTrfase/Anion_transptr"/>
</dbReference>
<evidence type="ECO:0000259" key="3">
    <source>
        <dbReference type="PROSITE" id="PS51094"/>
    </source>
</evidence>
<evidence type="ECO:0000256" key="2">
    <source>
        <dbReference type="ARBA" id="ARBA00022679"/>
    </source>
</evidence>
<dbReference type="FunFam" id="3.40.930.10:FF:000009">
    <property type="entry name" value="PTS system, fructose specific IIABC component"/>
    <property type="match status" value="1"/>
</dbReference>
<name>A0A081BXR3_VECG1</name>
<evidence type="ECO:0000256" key="1">
    <source>
        <dbReference type="ARBA" id="ARBA00004496"/>
    </source>
</evidence>
<dbReference type="PROSITE" id="PS51094">
    <property type="entry name" value="PTS_EIIA_TYPE_2"/>
    <property type="match status" value="1"/>
</dbReference>
<organism evidence="4">
    <name type="scientific">Vecturithrix granuli</name>
    <dbReference type="NCBI Taxonomy" id="1499967"/>
    <lineage>
        <taxon>Bacteria</taxon>
        <taxon>Candidatus Moduliflexota</taxon>
        <taxon>Candidatus Vecturitrichia</taxon>
        <taxon>Candidatus Vecturitrichales</taxon>
        <taxon>Candidatus Vecturitrichaceae</taxon>
        <taxon>Candidatus Vecturithrix</taxon>
    </lineage>
</organism>
<protein>
    <submittedName>
        <fullName evidence="4">Putative PTS IIA-like nitrogen-regulatory protein PtsN</fullName>
    </submittedName>
</protein>
<dbReference type="STRING" id="1499967.U27_04082"/>
<proteinExistence type="predicted"/>
<evidence type="ECO:0000313" key="4">
    <source>
        <dbReference type="EMBL" id="GAK57118.1"/>
    </source>
</evidence>